<feature type="transmembrane region" description="Helical" evidence="3">
    <location>
        <begin position="326"/>
        <end position="347"/>
    </location>
</feature>
<dbReference type="InterPro" id="IPR010982">
    <property type="entry name" value="Lambda_DNA-bd_dom_sf"/>
</dbReference>
<accession>A0A806K233</accession>
<dbReference type="SUPFAM" id="SSF47413">
    <property type="entry name" value="lambda repressor-like DNA-binding domains"/>
    <property type="match status" value="1"/>
</dbReference>
<name>A0A806K233_9BACT</name>
<dbReference type="Pfam" id="PF01381">
    <property type="entry name" value="HTH_3"/>
    <property type="match status" value="1"/>
</dbReference>
<feature type="domain" description="HTH cro/C1-type" evidence="4">
    <location>
        <begin position="14"/>
        <end position="68"/>
    </location>
</feature>
<evidence type="ECO:0000256" key="3">
    <source>
        <dbReference type="SAM" id="Phobius"/>
    </source>
</evidence>
<dbReference type="PANTHER" id="PTHR46558:SF4">
    <property type="entry name" value="DNA-BIDING PHAGE PROTEIN"/>
    <property type="match status" value="1"/>
</dbReference>
<dbReference type="AlphaFoldDB" id="A0A806K233"/>
<feature type="region of interest" description="Disordered" evidence="2">
    <location>
        <begin position="165"/>
        <end position="204"/>
    </location>
</feature>
<sequence length="384" mass="40637">MGAGMNLAKTGAFISAMRKQNGLTQAELAKRLGVTDKAVSRWETGRGFPDVSILLALSEALNVSVLELLVGEPCDSGKDDGRMKTQKENKAIVDALSYTKQTGKKALLVLGIILGACLLVSPLFLSGFGIWVSALPVAGLVLLVVSIVIMRRGKKRAAVAVEGATERGSGQTVERGSEETVEHGSGQTVGRGSGQTIERGSEETTLRDVEIAQRDMETEKQDTEIANRDKGKTTRQKWLAYLAYIIAILATVAALATAAHPEGVSLRFADGPDNTLIVKVSYYDLLSVGYAYPLPMLTVLLTAAATLLAIICVIGRLRLKRLQNAVFTLTIIAFAFAMLVTILPAVFAAMAPSIPNVAVSALLLVSLAAQAISNSRRSVSKGAA</sequence>
<keyword evidence="1" id="KW-0238">DNA-binding</keyword>
<feature type="transmembrane region" description="Helical" evidence="3">
    <location>
        <begin position="353"/>
        <end position="372"/>
    </location>
</feature>
<evidence type="ECO:0000313" key="5">
    <source>
        <dbReference type="EMBL" id="AGS53763.1"/>
    </source>
</evidence>
<evidence type="ECO:0000259" key="4">
    <source>
        <dbReference type="PROSITE" id="PS50943"/>
    </source>
</evidence>
<dbReference type="PROSITE" id="PS50943">
    <property type="entry name" value="HTH_CROC1"/>
    <property type="match status" value="1"/>
</dbReference>
<dbReference type="PANTHER" id="PTHR46558">
    <property type="entry name" value="TRACRIPTIONAL REGULATORY PROTEIN-RELATED-RELATED"/>
    <property type="match status" value="1"/>
</dbReference>
<evidence type="ECO:0000256" key="1">
    <source>
        <dbReference type="ARBA" id="ARBA00023125"/>
    </source>
</evidence>
<feature type="transmembrane region" description="Helical" evidence="3">
    <location>
        <begin position="106"/>
        <end position="124"/>
    </location>
</feature>
<proteinExistence type="predicted"/>
<dbReference type="CDD" id="cd00093">
    <property type="entry name" value="HTH_XRE"/>
    <property type="match status" value="1"/>
</dbReference>
<keyword evidence="3" id="KW-1133">Transmembrane helix</keyword>
<keyword evidence="3" id="KW-0812">Transmembrane</keyword>
<dbReference type="SMART" id="SM00530">
    <property type="entry name" value="HTH_XRE"/>
    <property type="match status" value="1"/>
</dbReference>
<feature type="transmembrane region" description="Helical" evidence="3">
    <location>
        <begin position="238"/>
        <end position="259"/>
    </location>
</feature>
<dbReference type="InterPro" id="IPR001387">
    <property type="entry name" value="Cro/C1-type_HTH"/>
</dbReference>
<dbReference type="GO" id="GO:0003677">
    <property type="term" value="F:DNA binding"/>
    <property type="evidence" value="ECO:0007669"/>
    <property type="project" value="UniProtKB-KW"/>
</dbReference>
<reference evidence="5" key="1">
    <citation type="submission" date="2012-03" db="EMBL/GenBank/DDBJ databases">
        <title>Functional metagenomics reveals considerable lignocellulase gene clusters in the gut microbiome of a wood-feeding higher termite.</title>
        <authorList>
            <person name="Liu N."/>
        </authorList>
    </citation>
    <scope>NUCLEOTIDE SEQUENCE</scope>
</reference>
<dbReference type="Gene3D" id="1.10.260.40">
    <property type="entry name" value="lambda repressor-like DNA-binding domains"/>
    <property type="match status" value="1"/>
</dbReference>
<feature type="transmembrane region" description="Helical" evidence="3">
    <location>
        <begin position="290"/>
        <end position="314"/>
    </location>
</feature>
<dbReference type="EMBL" id="JQ844248">
    <property type="protein sequence ID" value="AGS53763.1"/>
    <property type="molecule type" value="Genomic_DNA"/>
</dbReference>
<evidence type="ECO:0000256" key="2">
    <source>
        <dbReference type="SAM" id="MobiDB-lite"/>
    </source>
</evidence>
<protein>
    <recommendedName>
        <fullName evidence="4">HTH cro/C1-type domain-containing protein</fullName>
    </recommendedName>
</protein>
<keyword evidence="3" id="KW-0472">Membrane</keyword>
<feature type="transmembrane region" description="Helical" evidence="3">
    <location>
        <begin position="130"/>
        <end position="150"/>
    </location>
</feature>
<organism evidence="5">
    <name type="scientific">uncultured bacterium contig00146</name>
    <dbReference type="NCBI Taxonomy" id="1181586"/>
    <lineage>
        <taxon>Bacteria</taxon>
        <taxon>environmental samples</taxon>
    </lineage>
</organism>